<feature type="chain" id="PRO_5046222276" description="chitinase" evidence="9">
    <location>
        <begin position="27"/>
        <end position="204"/>
    </location>
</feature>
<keyword evidence="6" id="KW-0146">Chitin degradation</keyword>
<evidence type="ECO:0000313" key="11">
    <source>
        <dbReference type="EMBL" id="CAG5113111.1"/>
    </source>
</evidence>
<dbReference type="EMBL" id="OU015567">
    <property type="protein sequence ID" value="CAG5113111.1"/>
    <property type="molecule type" value="Genomic_DNA"/>
</dbReference>
<keyword evidence="4 9" id="KW-0732">Signal</keyword>
<evidence type="ECO:0000256" key="9">
    <source>
        <dbReference type="SAM" id="SignalP"/>
    </source>
</evidence>
<keyword evidence="7" id="KW-1015">Disulfide bond</keyword>
<sequence>MKILISLVMRVFRFVTFGAFSAVVRGQGFTTECLNDFIACMNSGSANFWTVLQCFGELMDPECVLPVPDPRKCEVDGLFRHWKKCDRFFQCNGGIRSSIMRCPVTLLFNQEKGYCDWPDNVDCGSLKTPKPIIPDPADYTEDASCPDGVSKNEADCFGFNSCVGNLKWEMKCPANLMFNTLENVCDYKANVCAKNAASNPSCCA</sequence>
<evidence type="ECO:0000256" key="2">
    <source>
        <dbReference type="ARBA" id="ARBA00012729"/>
    </source>
</evidence>
<feature type="domain" description="Chitin-binding type-2" evidence="10">
    <location>
        <begin position="70"/>
        <end position="125"/>
    </location>
</feature>
<keyword evidence="12" id="KW-1185">Reference proteome</keyword>
<proteinExistence type="predicted"/>
<dbReference type="PANTHER" id="PTHR23301:SF0">
    <property type="entry name" value="CHITIN-BINDING TYPE-2 DOMAIN-CONTAINING PROTEIN-RELATED"/>
    <property type="match status" value="1"/>
</dbReference>
<feature type="signal peptide" evidence="9">
    <location>
        <begin position="1"/>
        <end position="26"/>
    </location>
</feature>
<keyword evidence="5" id="KW-0677">Repeat</keyword>
<evidence type="ECO:0000256" key="5">
    <source>
        <dbReference type="ARBA" id="ARBA00022737"/>
    </source>
</evidence>
<keyword evidence="3" id="KW-0147">Chitin-binding</keyword>
<keyword evidence="8" id="KW-0325">Glycoprotein</keyword>
<reference evidence="11 12" key="1">
    <citation type="submission" date="2021-04" db="EMBL/GenBank/DDBJ databases">
        <authorList>
            <person name="Bliznina A."/>
        </authorList>
    </citation>
    <scope>NUCLEOTIDE SEQUENCE [LARGE SCALE GENOMIC DNA]</scope>
</reference>
<keyword evidence="6" id="KW-0119">Carbohydrate metabolism</keyword>
<evidence type="ECO:0000313" key="12">
    <source>
        <dbReference type="Proteomes" id="UP001158576"/>
    </source>
</evidence>
<evidence type="ECO:0000256" key="4">
    <source>
        <dbReference type="ARBA" id="ARBA00022729"/>
    </source>
</evidence>
<name>A0ABN7TEN0_OIKDI</name>
<dbReference type="InterPro" id="IPR036508">
    <property type="entry name" value="Chitin-bd_dom_sf"/>
</dbReference>
<comment type="catalytic activity">
    <reaction evidence="1">
        <text>Random endo-hydrolysis of N-acetyl-beta-D-glucosaminide (1-&gt;4)-beta-linkages in chitin and chitodextrins.</text>
        <dbReference type="EC" id="3.2.1.14"/>
    </reaction>
</comment>
<accession>A0ABN7TEN0</accession>
<evidence type="ECO:0000256" key="6">
    <source>
        <dbReference type="ARBA" id="ARBA00023024"/>
    </source>
</evidence>
<dbReference type="EC" id="3.2.1.14" evidence="2"/>
<evidence type="ECO:0000256" key="3">
    <source>
        <dbReference type="ARBA" id="ARBA00022669"/>
    </source>
</evidence>
<dbReference type="PROSITE" id="PS50940">
    <property type="entry name" value="CHIT_BIND_II"/>
    <property type="match status" value="2"/>
</dbReference>
<dbReference type="Proteomes" id="UP001158576">
    <property type="component" value="Chromosome 2"/>
</dbReference>
<dbReference type="Pfam" id="PF01607">
    <property type="entry name" value="CBM_14"/>
    <property type="match status" value="2"/>
</dbReference>
<dbReference type="PANTHER" id="PTHR23301">
    <property type="entry name" value="CHITIN BINDING PERITROPHIN-A"/>
    <property type="match status" value="1"/>
</dbReference>
<protein>
    <recommendedName>
        <fullName evidence="2">chitinase</fullName>
        <ecNumber evidence="2">3.2.1.14</ecNumber>
    </recommendedName>
</protein>
<dbReference type="Gene3D" id="2.170.140.10">
    <property type="entry name" value="Chitin binding domain"/>
    <property type="match status" value="2"/>
</dbReference>
<dbReference type="SUPFAM" id="SSF57625">
    <property type="entry name" value="Invertebrate chitin-binding proteins"/>
    <property type="match status" value="2"/>
</dbReference>
<evidence type="ECO:0000256" key="1">
    <source>
        <dbReference type="ARBA" id="ARBA00000822"/>
    </source>
</evidence>
<evidence type="ECO:0000259" key="10">
    <source>
        <dbReference type="PROSITE" id="PS50940"/>
    </source>
</evidence>
<dbReference type="SMART" id="SM00494">
    <property type="entry name" value="ChtBD2"/>
    <property type="match status" value="2"/>
</dbReference>
<keyword evidence="6" id="KW-0624">Polysaccharide degradation</keyword>
<evidence type="ECO:0000256" key="8">
    <source>
        <dbReference type="ARBA" id="ARBA00023180"/>
    </source>
</evidence>
<gene>
    <name evidence="11" type="ORF">OKIOD_LOCUS16017</name>
</gene>
<dbReference type="InterPro" id="IPR002557">
    <property type="entry name" value="Chitin-bd_dom"/>
</dbReference>
<evidence type="ECO:0000256" key="7">
    <source>
        <dbReference type="ARBA" id="ARBA00023157"/>
    </source>
</evidence>
<dbReference type="InterPro" id="IPR051940">
    <property type="entry name" value="Chitin_bind-dev_reg"/>
</dbReference>
<feature type="domain" description="Chitin-binding type-2" evidence="10">
    <location>
        <begin position="142"/>
        <end position="194"/>
    </location>
</feature>
<organism evidence="11 12">
    <name type="scientific">Oikopleura dioica</name>
    <name type="common">Tunicate</name>
    <dbReference type="NCBI Taxonomy" id="34765"/>
    <lineage>
        <taxon>Eukaryota</taxon>
        <taxon>Metazoa</taxon>
        <taxon>Chordata</taxon>
        <taxon>Tunicata</taxon>
        <taxon>Appendicularia</taxon>
        <taxon>Copelata</taxon>
        <taxon>Oikopleuridae</taxon>
        <taxon>Oikopleura</taxon>
    </lineage>
</organism>